<evidence type="ECO:0000259" key="3">
    <source>
        <dbReference type="Pfam" id="PF16344"/>
    </source>
</evidence>
<sequence>MTDYKLEDFLADENFQQWALAEEPLEGSRWQRASETSPAVAALVQEARQILIDWKRESSGLTDEKKLHAIEKILDQAKAPRRTRLVFWKRPVYWAAAVVVLAGGFTAWLVSEQKSERRYQYETLTSAVAEITEVKNTGTQIKNVVLPDQSKIQLAPGARISYAAMDSGGRFRDVWLDGEAFFEVVRIPSKPFRVRVNKILTTVLGTSFRISNNADQVSVTVTSGKVSVQEKLNDRHEKTGEVILLPNEKAVYHVTDGKLTRSLADAPEALQEVPDLDFEETPLPEILDKLQRVYGIQFEYDREQFRGCLMTIPLNGLPFYGKLDLISTTTKITYKVEGNKILITGNGCSQ</sequence>
<dbReference type="EMBL" id="PYAS01000003">
    <property type="protein sequence ID" value="PSL31399.1"/>
    <property type="molecule type" value="Genomic_DNA"/>
</dbReference>
<dbReference type="InterPro" id="IPR032508">
    <property type="entry name" value="FecR_C"/>
</dbReference>
<dbReference type="Proteomes" id="UP000241964">
    <property type="component" value="Unassembled WGS sequence"/>
</dbReference>
<evidence type="ECO:0000259" key="2">
    <source>
        <dbReference type="Pfam" id="PF04773"/>
    </source>
</evidence>
<keyword evidence="1" id="KW-0472">Membrane</keyword>
<dbReference type="GO" id="GO:0016989">
    <property type="term" value="F:sigma factor antagonist activity"/>
    <property type="evidence" value="ECO:0007669"/>
    <property type="project" value="TreeGrafter"/>
</dbReference>
<dbReference type="AlphaFoldDB" id="A0A2P8GBP6"/>
<dbReference type="InterPro" id="IPR012373">
    <property type="entry name" value="Ferrdict_sens_TM"/>
</dbReference>
<accession>A0A2P8GBP6</accession>
<dbReference type="Pfam" id="PF16344">
    <property type="entry name" value="FecR_C"/>
    <property type="match status" value="1"/>
</dbReference>
<protein>
    <submittedName>
        <fullName evidence="4">FecR family protein</fullName>
    </submittedName>
</protein>
<dbReference type="InterPro" id="IPR006860">
    <property type="entry name" value="FecR"/>
</dbReference>
<evidence type="ECO:0000313" key="5">
    <source>
        <dbReference type="Proteomes" id="UP000241964"/>
    </source>
</evidence>
<dbReference type="RefSeq" id="WP_106594740.1">
    <property type="nucleotide sequence ID" value="NZ_PYAS01000003.1"/>
</dbReference>
<reference evidence="4 5" key="1">
    <citation type="submission" date="2018-03" db="EMBL/GenBank/DDBJ databases">
        <title>Genomic Encyclopedia of Archaeal and Bacterial Type Strains, Phase II (KMG-II): from individual species to whole genera.</title>
        <authorList>
            <person name="Goeker M."/>
        </authorList>
    </citation>
    <scope>NUCLEOTIDE SEQUENCE [LARGE SCALE GENOMIC DNA]</scope>
    <source>
        <strain evidence="4 5">DSM 29057</strain>
    </source>
</reference>
<feature type="transmembrane region" description="Helical" evidence="1">
    <location>
        <begin position="91"/>
        <end position="110"/>
    </location>
</feature>
<dbReference type="PANTHER" id="PTHR30273:SF2">
    <property type="entry name" value="PROTEIN FECR"/>
    <property type="match status" value="1"/>
</dbReference>
<gene>
    <name evidence="4" type="ORF">CLV60_103265</name>
</gene>
<keyword evidence="1" id="KW-0812">Transmembrane</keyword>
<feature type="domain" description="Protein FecR C-terminal" evidence="3">
    <location>
        <begin position="276"/>
        <end position="343"/>
    </location>
</feature>
<feature type="domain" description="FecR protein" evidence="2">
    <location>
        <begin position="137"/>
        <end position="226"/>
    </location>
</feature>
<evidence type="ECO:0000313" key="4">
    <source>
        <dbReference type="EMBL" id="PSL31399.1"/>
    </source>
</evidence>
<dbReference type="OrthoDB" id="9798846at2"/>
<organism evidence="4 5">
    <name type="scientific">Dyadobacter jiangsuensis</name>
    <dbReference type="NCBI Taxonomy" id="1591085"/>
    <lineage>
        <taxon>Bacteria</taxon>
        <taxon>Pseudomonadati</taxon>
        <taxon>Bacteroidota</taxon>
        <taxon>Cytophagia</taxon>
        <taxon>Cytophagales</taxon>
        <taxon>Spirosomataceae</taxon>
        <taxon>Dyadobacter</taxon>
    </lineage>
</organism>
<dbReference type="Gene3D" id="3.55.50.30">
    <property type="match status" value="1"/>
</dbReference>
<dbReference type="Pfam" id="PF04773">
    <property type="entry name" value="FecR"/>
    <property type="match status" value="1"/>
</dbReference>
<keyword evidence="1" id="KW-1133">Transmembrane helix</keyword>
<dbReference type="PIRSF" id="PIRSF018266">
    <property type="entry name" value="FecR"/>
    <property type="match status" value="1"/>
</dbReference>
<dbReference type="PANTHER" id="PTHR30273">
    <property type="entry name" value="PERIPLASMIC SIGNAL SENSOR AND SIGMA FACTOR ACTIVATOR FECR-RELATED"/>
    <property type="match status" value="1"/>
</dbReference>
<comment type="caution">
    <text evidence="4">The sequence shown here is derived from an EMBL/GenBank/DDBJ whole genome shotgun (WGS) entry which is preliminary data.</text>
</comment>
<evidence type="ECO:0000256" key="1">
    <source>
        <dbReference type="SAM" id="Phobius"/>
    </source>
</evidence>
<proteinExistence type="predicted"/>
<keyword evidence="5" id="KW-1185">Reference proteome</keyword>
<dbReference type="Gene3D" id="2.60.120.1440">
    <property type="match status" value="1"/>
</dbReference>
<name>A0A2P8GBP6_9BACT</name>